<dbReference type="GO" id="GO:0003729">
    <property type="term" value="F:mRNA binding"/>
    <property type="evidence" value="ECO:0007669"/>
    <property type="project" value="TreeGrafter"/>
</dbReference>
<dbReference type="GO" id="GO:0006417">
    <property type="term" value="P:regulation of translation"/>
    <property type="evidence" value="ECO:0007669"/>
    <property type="project" value="TreeGrafter"/>
</dbReference>
<keyword evidence="2 3" id="KW-0694">RNA-binding</keyword>
<sequence>MLAGASAAASAPSAQAAEPASAAPAVAQAAAIPGAAGAAAPAPMAAGMPAGMPVMPGMPTMPGMPAGFDPSTFSQQLQQLQQMQAAVGGSHGSDLRPAEQGGGFLAGKIFIPAKDEGKMFIGGLNWETTDESMKNYFSQFGEVTECTVMRDNNTGRSRGFGFLTFKDPKIVSVVLAREHFLDGKIIDPKRAIPREEQEKTAKIFVGGVGPDVTENDFQTFFEQYGTVIDAQLMMDKDTGRPRGFGFVTFDSEDAVETIVAEKFLDLKGKPIEVKRAEPRGRDAVRDDGRNGRAGFAMPQANMYGYGMDPTMMSQYYQQMQAYMQQMQDMMQQGGAANPMMQMYQQMMQGQMAGGAANAAPSNSAPNPQSAPSDTQSPSAEDYDDRRRDRMHRRGNEERRRSRSPGLPSRGGRRRPANRDRDRDRHYNRR</sequence>
<comment type="caution">
    <text evidence="6">The sequence shown here is derived from an EMBL/GenBank/DDBJ whole genome shotgun (WGS) entry which is preliminary data.</text>
</comment>
<organism evidence="6 7">
    <name type="scientific">Wickerhamiella sorbophila</name>
    <dbReference type="NCBI Taxonomy" id="45607"/>
    <lineage>
        <taxon>Eukaryota</taxon>
        <taxon>Fungi</taxon>
        <taxon>Dikarya</taxon>
        <taxon>Ascomycota</taxon>
        <taxon>Saccharomycotina</taxon>
        <taxon>Dipodascomycetes</taxon>
        <taxon>Dipodascales</taxon>
        <taxon>Trichomonascaceae</taxon>
        <taxon>Wickerhamiella</taxon>
    </lineage>
</organism>
<dbReference type="PROSITE" id="PS50102">
    <property type="entry name" value="RRM"/>
    <property type="match status" value="2"/>
</dbReference>
<keyword evidence="1" id="KW-0677">Repeat</keyword>
<feature type="compositionally biased region" description="Basic and acidic residues" evidence="4">
    <location>
        <begin position="416"/>
        <end position="429"/>
    </location>
</feature>
<feature type="domain" description="RRM" evidence="5">
    <location>
        <begin position="201"/>
        <end position="278"/>
    </location>
</feature>
<dbReference type="InterPro" id="IPR012677">
    <property type="entry name" value="Nucleotide-bd_a/b_plait_sf"/>
</dbReference>
<gene>
    <name evidence="6" type="ORF">B9G98_00140</name>
</gene>
<dbReference type="OrthoDB" id="1875751at2759"/>
<dbReference type="EMBL" id="NDIQ01000001">
    <property type="protein sequence ID" value="PRT52520.1"/>
    <property type="molecule type" value="Genomic_DNA"/>
</dbReference>
<evidence type="ECO:0000259" key="5">
    <source>
        <dbReference type="PROSITE" id="PS50102"/>
    </source>
</evidence>
<dbReference type="SMART" id="SM00360">
    <property type="entry name" value="RRM"/>
    <property type="match status" value="2"/>
</dbReference>
<dbReference type="Pfam" id="PF00076">
    <property type="entry name" value="RRM_1"/>
    <property type="match status" value="2"/>
</dbReference>
<dbReference type="FunFam" id="3.30.70.330:FF:000025">
    <property type="entry name" value="RNA-binding protein Musashi homolog 2 isoform X1"/>
    <property type="match status" value="1"/>
</dbReference>
<evidence type="ECO:0000313" key="7">
    <source>
        <dbReference type="Proteomes" id="UP000238350"/>
    </source>
</evidence>
<feature type="domain" description="RRM" evidence="5">
    <location>
        <begin position="117"/>
        <end position="199"/>
    </location>
</feature>
<keyword evidence="7" id="KW-1185">Reference proteome</keyword>
<dbReference type="InterPro" id="IPR000504">
    <property type="entry name" value="RRM_dom"/>
</dbReference>
<evidence type="ECO:0000256" key="2">
    <source>
        <dbReference type="ARBA" id="ARBA00022884"/>
    </source>
</evidence>
<evidence type="ECO:0000256" key="3">
    <source>
        <dbReference type="PROSITE-ProRule" id="PRU00176"/>
    </source>
</evidence>
<dbReference type="Proteomes" id="UP000238350">
    <property type="component" value="Unassembled WGS sequence"/>
</dbReference>
<evidence type="ECO:0000256" key="1">
    <source>
        <dbReference type="ARBA" id="ARBA00022737"/>
    </source>
</evidence>
<dbReference type="AlphaFoldDB" id="A0A2T0FC26"/>
<reference evidence="6 7" key="1">
    <citation type="submission" date="2017-04" db="EMBL/GenBank/DDBJ databases">
        <title>Genome sequencing of [Candida] sorbophila.</title>
        <authorList>
            <person name="Ahn J.O."/>
        </authorList>
    </citation>
    <scope>NUCLEOTIDE SEQUENCE [LARGE SCALE GENOMIC DNA]</scope>
    <source>
        <strain evidence="6 7">DS02</strain>
    </source>
</reference>
<protein>
    <recommendedName>
        <fullName evidence="5">RRM domain-containing protein</fullName>
    </recommendedName>
</protein>
<feature type="region of interest" description="Disordered" evidence="4">
    <location>
        <begin position="353"/>
        <end position="429"/>
    </location>
</feature>
<feature type="compositionally biased region" description="Basic and acidic residues" evidence="4">
    <location>
        <begin position="383"/>
        <end position="399"/>
    </location>
</feature>
<evidence type="ECO:0000256" key="4">
    <source>
        <dbReference type="SAM" id="MobiDB-lite"/>
    </source>
</evidence>
<name>A0A2T0FC26_9ASCO</name>
<dbReference type="Gene3D" id="3.30.70.330">
    <property type="match status" value="2"/>
</dbReference>
<dbReference type="CDD" id="cd12577">
    <property type="entry name" value="RRM1_Hrp1p"/>
    <property type="match status" value="1"/>
</dbReference>
<dbReference type="CDD" id="cd12330">
    <property type="entry name" value="RRM2_Hrp1p"/>
    <property type="match status" value="1"/>
</dbReference>
<dbReference type="PANTHER" id="PTHR48032:SF6">
    <property type="entry name" value="RNA-BINDING (RRM_RBD_RNP MOTIFS) FAMILY PROTEIN"/>
    <property type="match status" value="1"/>
</dbReference>
<dbReference type="PANTHER" id="PTHR48032">
    <property type="entry name" value="RNA-BINDING PROTEIN MUSASHI HOMOLOG RBP6"/>
    <property type="match status" value="1"/>
</dbReference>
<dbReference type="SUPFAM" id="SSF54928">
    <property type="entry name" value="RNA-binding domain, RBD"/>
    <property type="match status" value="2"/>
</dbReference>
<dbReference type="InterPro" id="IPR035979">
    <property type="entry name" value="RBD_domain_sf"/>
</dbReference>
<accession>A0A2T0FC26</accession>
<feature type="compositionally biased region" description="Low complexity" evidence="4">
    <location>
        <begin position="353"/>
        <end position="372"/>
    </location>
</feature>
<evidence type="ECO:0000313" key="6">
    <source>
        <dbReference type="EMBL" id="PRT52520.1"/>
    </source>
</evidence>
<dbReference type="InterPro" id="IPR034156">
    <property type="entry name" value="Hrp1_RRM1"/>
</dbReference>
<dbReference type="RefSeq" id="XP_024662466.1">
    <property type="nucleotide sequence ID" value="XM_024806698.1"/>
</dbReference>
<proteinExistence type="predicted"/>
<dbReference type="STRING" id="45607.A0A2T0FC26"/>
<dbReference type="GeneID" id="36513889"/>